<evidence type="ECO:0000313" key="1">
    <source>
        <dbReference type="Proteomes" id="UP000887576"/>
    </source>
</evidence>
<dbReference type="WBParaSite" id="JU765_v2.g856.t1">
    <property type="protein sequence ID" value="JU765_v2.g856.t1"/>
    <property type="gene ID" value="JU765_v2.g856"/>
</dbReference>
<accession>A0AC34RND9</accession>
<proteinExistence type="predicted"/>
<organism evidence="1 2">
    <name type="scientific">Panagrolaimus sp. JU765</name>
    <dbReference type="NCBI Taxonomy" id="591449"/>
    <lineage>
        <taxon>Eukaryota</taxon>
        <taxon>Metazoa</taxon>
        <taxon>Ecdysozoa</taxon>
        <taxon>Nematoda</taxon>
        <taxon>Chromadorea</taxon>
        <taxon>Rhabditida</taxon>
        <taxon>Tylenchina</taxon>
        <taxon>Panagrolaimomorpha</taxon>
        <taxon>Panagrolaimoidea</taxon>
        <taxon>Panagrolaimidae</taxon>
        <taxon>Panagrolaimus</taxon>
    </lineage>
</organism>
<sequence>MKSTIGFENFVCRFLAEKERNMDPNKCYGCERNLTCLLQEQYKRAKLLAAGKALDWSYEDVHFFPQNWHCELHSYFHYYKIIKYRTKTDNAYPKMLDEIKDVLISANVPNNTIKSIMDELYGSNSTKHATLGTPERSYYKKQLKADKSAMEILVKLYYFDFVLFGFPIPDF</sequence>
<evidence type="ECO:0000313" key="2">
    <source>
        <dbReference type="WBParaSite" id="JU765_v2.g856.t1"/>
    </source>
</evidence>
<dbReference type="Proteomes" id="UP000887576">
    <property type="component" value="Unplaced"/>
</dbReference>
<protein>
    <submittedName>
        <fullName evidence="2">Uncharacterized protein</fullName>
    </submittedName>
</protein>
<reference evidence="2" key="1">
    <citation type="submission" date="2022-11" db="UniProtKB">
        <authorList>
            <consortium name="WormBaseParasite"/>
        </authorList>
    </citation>
    <scope>IDENTIFICATION</scope>
</reference>
<name>A0AC34RND9_9BILA</name>